<feature type="non-terminal residue" evidence="1">
    <location>
        <position position="1"/>
    </location>
</feature>
<name>A0A0K2TY41_LEPSM</name>
<reference evidence="1" key="1">
    <citation type="submission" date="2014-05" db="EMBL/GenBank/DDBJ databases">
        <authorList>
            <person name="Chronopoulou M."/>
        </authorList>
    </citation>
    <scope>NUCLEOTIDE SEQUENCE</scope>
    <source>
        <tissue evidence="1">Whole organism</tissue>
    </source>
</reference>
<dbReference type="EMBL" id="HACA01013537">
    <property type="protein sequence ID" value="CDW30898.1"/>
    <property type="molecule type" value="Transcribed_RNA"/>
</dbReference>
<dbReference type="AlphaFoldDB" id="A0A0K2TY41"/>
<protein>
    <submittedName>
        <fullName evidence="1">Uncharacterized protein</fullName>
    </submittedName>
</protein>
<accession>A0A0K2TY41</accession>
<sequence>ACSPDIPPLSIVPDIIFLAHPRRLELFGNEFKKRAHSFSAKDGLV</sequence>
<evidence type="ECO:0000313" key="1">
    <source>
        <dbReference type="EMBL" id="CDW30898.1"/>
    </source>
</evidence>
<proteinExistence type="predicted"/>
<organism evidence="1">
    <name type="scientific">Lepeophtheirus salmonis</name>
    <name type="common">Salmon louse</name>
    <name type="synonym">Caligus salmonis</name>
    <dbReference type="NCBI Taxonomy" id="72036"/>
    <lineage>
        <taxon>Eukaryota</taxon>
        <taxon>Metazoa</taxon>
        <taxon>Ecdysozoa</taxon>
        <taxon>Arthropoda</taxon>
        <taxon>Crustacea</taxon>
        <taxon>Multicrustacea</taxon>
        <taxon>Hexanauplia</taxon>
        <taxon>Copepoda</taxon>
        <taxon>Siphonostomatoida</taxon>
        <taxon>Caligidae</taxon>
        <taxon>Lepeophtheirus</taxon>
    </lineage>
</organism>